<name>A0ABX1KRT7_9GAMM</name>
<keyword evidence="2" id="KW-1185">Reference proteome</keyword>
<accession>A0ABX1KRT7</accession>
<evidence type="ECO:0000313" key="1">
    <source>
        <dbReference type="EMBL" id="NLQ24229.1"/>
    </source>
</evidence>
<gene>
    <name evidence="1" type="ORF">HGO26_15255</name>
</gene>
<dbReference type="Gene3D" id="3.40.50.300">
    <property type="entry name" value="P-loop containing nucleotide triphosphate hydrolases"/>
    <property type="match status" value="1"/>
</dbReference>
<dbReference type="Pfam" id="PF05621">
    <property type="entry name" value="TniB"/>
    <property type="match status" value="1"/>
</dbReference>
<sequence>MKTLSPTQIEQLGKFSDCIVMHPQLITIFNDFDELRFNRTFQSDQQCMLLTGDTGVGKSHLINHYKKQVLASQKYGRESIPVLVSRISSGKALDATLTQMLMDLELFGSHQRKKHGYATDLRKKLVDNLVKAKVELLIINEFQELIEFKTVQERQLIANAFKYISEEARVPIVLVGMPWAEQIAEEPQWSSRLVRRRKLEYFSLQKDSKYYRQYLMGLAKYMPFAEPPKLEDKHVAIPLFAACRGENRILKHLLLEALKNALLADANTLGNQHFADAYTTLFNRTSGTVSNNPFTQPIEDILISEVFEHSRYNSNAMSAEDMLIARVFSKPQTLAQLLSK</sequence>
<dbReference type="RefSeq" id="WP_168826216.1">
    <property type="nucleotide sequence ID" value="NZ_JABAEB010000009.1"/>
</dbReference>
<comment type="caution">
    <text evidence="1">The sequence shown here is derived from an EMBL/GenBank/DDBJ whole genome shotgun (WGS) entry which is preliminary data.</text>
</comment>
<dbReference type="InterPro" id="IPR008868">
    <property type="entry name" value="TniB"/>
</dbReference>
<organism evidence="1 2">
    <name type="scientific">Shewanella oncorhynchi</name>
    <dbReference type="NCBI Taxonomy" id="2726434"/>
    <lineage>
        <taxon>Bacteria</taxon>
        <taxon>Pseudomonadati</taxon>
        <taxon>Pseudomonadota</taxon>
        <taxon>Gammaproteobacteria</taxon>
        <taxon>Alteromonadales</taxon>
        <taxon>Shewanellaceae</taxon>
        <taxon>Shewanella</taxon>
    </lineage>
</organism>
<dbReference type="InterPro" id="IPR027417">
    <property type="entry name" value="P-loop_NTPase"/>
</dbReference>
<protein>
    <submittedName>
        <fullName evidence="1">AAA family ATPase</fullName>
    </submittedName>
</protein>
<dbReference type="EMBL" id="JABAEB010000009">
    <property type="protein sequence ID" value="NLQ24229.1"/>
    <property type="molecule type" value="Genomic_DNA"/>
</dbReference>
<proteinExistence type="predicted"/>
<dbReference type="SUPFAM" id="SSF52540">
    <property type="entry name" value="P-loop containing nucleoside triphosphate hydrolases"/>
    <property type="match status" value="1"/>
</dbReference>
<evidence type="ECO:0000313" key="2">
    <source>
        <dbReference type="Proteomes" id="UP000527352"/>
    </source>
</evidence>
<reference evidence="1 2" key="1">
    <citation type="submission" date="2020-04" db="EMBL/GenBank/DDBJ databases">
        <title>The first description of lens atrophy caused by putative novel Shewanella sp. that is a new emerging pathogen for cultured rainbow trout?</title>
        <authorList>
            <person name="Saticioglu I.B."/>
            <person name="Duman M."/>
            <person name="Altun S."/>
        </authorList>
    </citation>
    <scope>NUCLEOTIDE SEQUENCE [LARGE SCALE GENOMIC DNA]</scope>
    <source>
        <strain evidence="1 2">S-1</strain>
    </source>
</reference>
<dbReference type="Proteomes" id="UP000527352">
    <property type="component" value="Unassembled WGS sequence"/>
</dbReference>